<dbReference type="InterPro" id="IPR018499">
    <property type="entry name" value="Tetraspanin/Peripherin"/>
</dbReference>
<evidence type="ECO:0000313" key="6">
    <source>
        <dbReference type="EMBL" id="KAL2102846.1"/>
    </source>
</evidence>
<dbReference type="InterPro" id="IPR008952">
    <property type="entry name" value="Tetraspanin_EC2_sf"/>
</dbReference>
<feature type="transmembrane region" description="Helical" evidence="5">
    <location>
        <begin position="7"/>
        <end position="29"/>
    </location>
</feature>
<reference evidence="6 7" key="1">
    <citation type="submission" date="2024-09" db="EMBL/GenBank/DDBJ databases">
        <title>A chromosome-level genome assembly of Gray's grenadier anchovy, Coilia grayii.</title>
        <authorList>
            <person name="Fu Z."/>
        </authorList>
    </citation>
    <scope>NUCLEOTIDE SEQUENCE [LARGE SCALE GENOMIC DNA]</scope>
    <source>
        <strain evidence="6">G4</strain>
        <tissue evidence="6">Muscle</tissue>
    </source>
</reference>
<name>A0ABD1KV17_9TELE</name>
<evidence type="ECO:0000256" key="3">
    <source>
        <dbReference type="ARBA" id="ARBA00022989"/>
    </source>
</evidence>
<keyword evidence="4 5" id="KW-0472">Membrane</keyword>
<comment type="subcellular location">
    <subcellularLocation>
        <location evidence="1">Membrane</location>
        <topology evidence="1">Multi-pass membrane protein</topology>
    </subcellularLocation>
</comment>
<evidence type="ECO:0000256" key="1">
    <source>
        <dbReference type="ARBA" id="ARBA00004141"/>
    </source>
</evidence>
<feature type="transmembrane region" description="Helical" evidence="5">
    <location>
        <begin position="147"/>
        <end position="170"/>
    </location>
</feature>
<dbReference type="GO" id="GO:0016020">
    <property type="term" value="C:membrane"/>
    <property type="evidence" value="ECO:0007669"/>
    <property type="project" value="UniProtKB-SubCell"/>
</dbReference>
<evidence type="ECO:0000256" key="2">
    <source>
        <dbReference type="ARBA" id="ARBA00022692"/>
    </source>
</evidence>
<dbReference type="AlphaFoldDB" id="A0ABD1KV17"/>
<dbReference type="Pfam" id="PF00335">
    <property type="entry name" value="Tetraspanin"/>
    <property type="match status" value="1"/>
</dbReference>
<gene>
    <name evidence="6" type="ORF">ACEWY4_002014</name>
</gene>
<dbReference type="Gene3D" id="1.10.1450.10">
    <property type="entry name" value="Tetraspanin"/>
    <property type="match status" value="1"/>
</dbReference>
<evidence type="ECO:0000256" key="5">
    <source>
        <dbReference type="SAM" id="Phobius"/>
    </source>
</evidence>
<dbReference type="Proteomes" id="UP001591681">
    <property type="component" value="Unassembled WGS sequence"/>
</dbReference>
<evidence type="ECO:0000313" key="7">
    <source>
        <dbReference type="Proteomes" id="UP001591681"/>
    </source>
</evidence>
<comment type="caution">
    <text evidence="6">The sequence shown here is derived from an EMBL/GenBank/DDBJ whole genome shotgun (WGS) entry which is preliminary data.</text>
</comment>
<keyword evidence="7" id="KW-1185">Reference proteome</keyword>
<sequence length="202" mass="22888">MACVRTVFIVVDVILGFLVGMTLVSLVVLKEAVSSAITANMTEEDAKVALRPKTLLSQQTEYAQTQFQHMQYMFKCCGFLNGTHDWGAIPDTCLCLDETTSPNQTSPHCITEYVMWHGMNTSEEIQVYEQPCFPYLFRLMGIFFKTIAAFQFIFLLCLIVGPIMALAVLYQMRRKTVTQYDTSVKFTAHSSDSKDDELQWAS</sequence>
<proteinExistence type="predicted"/>
<organism evidence="6 7">
    <name type="scientific">Coilia grayii</name>
    <name type="common">Gray's grenadier anchovy</name>
    <dbReference type="NCBI Taxonomy" id="363190"/>
    <lineage>
        <taxon>Eukaryota</taxon>
        <taxon>Metazoa</taxon>
        <taxon>Chordata</taxon>
        <taxon>Craniata</taxon>
        <taxon>Vertebrata</taxon>
        <taxon>Euteleostomi</taxon>
        <taxon>Actinopterygii</taxon>
        <taxon>Neopterygii</taxon>
        <taxon>Teleostei</taxon>
        <taxon>Clupei</taxon>
        <taxon>Clupeiformes</taxon>
        <taxon>Clupeoidei</taxon>
        <taxon>Engraulidae</taxon>
        <taxon>Coilinae</taxon>
        <taxon>Coilia</taxon>
    </lineage>
</organism>
<dbReference type="SUPFAM" id="SSF48652">
    <property type="entry name" value="Tetraspanin"/>
    <property type="match status" value="1"/>
</dbReference>
<protein>
    <submittedName>
        <fullName evidence="6">Uncharacterized protein</fullName>
    </submittedName>
</protein>
<keyword evidence="3 5" id="KW-1133">Transmembrane helix</keyword>
<dbReference type="EMBL" id="JBHFQA010000002">
    <property type="protein sequence ID" value="KAL2102846.1"/>
    <property type="molecule type" value="Genomic_DNA"/>
</dbReference>
<evidence type="ECO:0000256" key="4">
    <source>
        <dbReference type="ARBA" id="ARBA00023136"/>
    </source>
</evidence>
<keyword evidence="2 5" id="KW-0812">Transmembrane</keyword>
<accession>A0ABD1KV17</accession>